<feature type="domain" description="Methylated-DNA-[protein]-cysteine S-methyltransferase DNA binding" evidence="2">
    <location>
        <begin position="9"/>
        <end position="87"/>
    </location>
</feature>
<dbReference type="RefSeq" id="WP_283344079.1">
    <property type="nucleotide sequence ID" value="NZ_JASHIF010000007.1"/>
</dbReference>
<dbReference type="Pfam" id="PF01035">
    <property type="entry name" value="DNA_binding_1"/>
    <property type="match status" value="1"/>
</dbReference>
<keyword evidence="3" id="KW-0489">Methyltransferase</keyword>
<evidence type="ECO:0000313" key="4">
    <source>
        <dbReference type="Proteomes" id="UP001236507"/>
    </source>
</evidence>
<reference evidence="3 4" key="1">
    <citation type="submission" date="2023-05" db="EMBL/GenBank/DDBJ databases">
        <title>Novel species of genus Flectobacillus isolated from stream in China.</title>
        <authorList>
            <person name="Lu H."/>
        </authorList>
    </citation>
    <scope>NUCLEOTIDE SEQUENCE [LARGE SCALE GENOMIC DNA]</scope>
    <source>
        <strain evidence="3 4">KCTC 42575</strain>
    </source>
</reference>
<keyword evidence="1" id="KW-0227">DNA damage</keyword>
<evidence type="ECO:0000313" key="3">
    <source>
        <dbReference type="EMBL" id="MDI9859018.1"/>
    </source>
</evidence>
<dbReference type="InterPro" id="IPR036217">
    <property type="entry name" value="MethylDNA_cys_MeTrfase_DNAb"/>
</dbReference>
<sequence length="110" mass="11983">MATDKSSIFEDVYAVVRLIPQGRVTSYGAIAQFLGKKSGARLVGWAMNASHVDPSIPAHRVVNSSGILTGKGFFGGNLMQELLEAEGLVIKNDKIVDFKKHLWIPSEELL</sequence>
<dbReference type="SUPFAM" id="SSF46767">
    <property type="entry name" value="Methylated DNA-protein cysteine methyltransferase, C-terminal domain"/>
    <property type="match status" value="1"/>
</dbReference>
<dbReference type="Gene3D" id="1.10.10.10">
    <property type="entry name" value="Winged helix-like DNA-binding domain superfamily/Winged helix DNA-binding domain"/>
    <property type="match status" value="1"/>
</dbReference>
<dbReference type="EC" id="2.1.1.63" evidence="3"/>
<proteinExistence type="predicted"/>
<dbReference type="EMBL" id="JASHIF010000007">
    <property type="protein sequence ID" value="MDI9859018.1"/>
    <property type="molecule type" value="Genomic_DNA"/>
</dbReference>
<name>A0ABT6Y7B8_9BACT</name>
<dbReference type="InterPro" id="IPR014048">
    <property type="entry name" value="MethylDNA_cys_MeTrfase_DNA-bd"/>
</dbReference>
<dbReference type="CDD" id="cd06445">
    <property type="entry name" value="ATase"/>
    <property type="match status" value="1"/>
</dbReference>
<organism evidence="3 4">
    <name type="scientific">Flectobacillus roseus</name>
    <dbReference type="NCBI Taxonomy" id="502259"/>
    <lineage>
        <taxon>Bacteria</taxon>
        <taxon>Pseudomonadati</taxon>
        <taxon>Bacteroidota</taxon>
        <taxon>Cytophagia</taxon>
        <taxon>Cytophagales</taxon>
        <taxon>Flectobacillaceae</taxon>
        <taxon>Flectobacillus</taxon>
    </lineage>
</organism>
<protein>
    <submittedName>
        <fullName evidence="3">MGMT family protein</fullName>
        <ecNumber evidence="3">2.1.1.63</ecNumber>
    </submittedName>
</protein>
<evidence type="ECO:0000259" key="2">
    <source>
        <dbReference type="Pfam" id="PF01035"/>
    </source>
</evidence>
<dbReference type="GO" id="GO:0003908">
    <property type="term" value="F:methylated-DNA-[protein]-cysteine S-methyltransferase activity"/>
    <property type="evidence" value="ECO:0007669"/>
    <property type="project" value="UniProtKB-EC"/>
</dbReference>
<dbReference type="PANTHER" id="PTHR42942">
    <property type="entry name" value="6-O-METHYLGUANINE DNA METHYLTRANSFERASE"/>
    <property type="match status" value="1"/>
</dbReference>
<keyword evidence="3" id="KW-0808">Transferase</keyword>
<dbReference type="GO" id="GO:0032259">
    <property type="term" value="P:methylation"/>
    <property type="evidence" value="ECO:0007669"/>
    <property type="project" value="UniProtKB-KW"/>
</dbReference>
<gene>
    <name evidence="3" type="ORF">QM524_07360</name>
</gene>
<dbReference type="PANTHER" id="PTHR42942:SF1">
    <property type="entry name" value="ALKYLTRANSFERASE-LIKE PROTEIN 1"/>
    <property type="match status" value="1"/>
</dbReference>
<evidence type="ECO:0000256" key="1">
    <source>
        <dbReference type="ARBA" id="ARBA00022763"/>
    </source>
</evidence>
<comment type="caution">
    <text evidence="3">The sequence shown here is derived from an EMBL/GenBank/DDBJ whole genome shotgun (WGS) entry which is preliminary data.</text>
</comment>
<dbReference type="InterPro" id="IPR036388">
    <property type="entry name" value="WH-like_DNA-bd_sf"/>
</dbReference>
<dbReference type="InterPro" id="IPR052520">
    <property type="entry name" value="ATL_DNA_repair"/>
</dbReference>
<keyword evidence="4" id="KW-1185">Reference proteome</keyword>
<dbReference type="Proteomes" id="UP001236507">
    <property type="component" value="Unassembled WGS sequence"/>
</dbReference>
<accession>A0ABT6Y7B8</accession>